<feature type="compositionally biased region" description="Basic and acidic residues" evidence="2">
    <location>
        <begin position="654"/>
        <end position="672"/>
    </location>
</feature>
<dbReference type="InterPro" id="IPR036392">
    <property type="entry name" value="PLAT/LH2_dom_sf"/>
</dbReference>
<evidence type="ECO:0000256" key="2">
    <source>
        <dbReference type="SAM" id="MobiDB-lite"/>
    </source>
</evidence>
<dbReference type="InterPro" id="IPR001024">
    <property type="entry name" value="PLAT/LH2_dom"/>
</dbReference>
<feature type="domain" description="PLAT" evidence="3">
    <location>
        <begin position="1034"/>
        <end position="1169"/>
    </location>
</feature>
<feature type="domain" description="PLAT" evidence="3">
    <location>
        <begin position="188"/>
        <end position="303"/>
    </location>
</feature>
<feature type="domain" description="PLAT" evidence="3">
    <location>
        <begin position="754"/>
        <end position="872"/>
    </location>
</feature>
<dbReference type="PANTHER" id="PTHR45901:SF3">
    <property type="entry name" value="LIPOXYGENASE HOMOLOGY DOMAIN-CONTAINING PROTEIN 1"/>
    <property type="match status" value="1"/>
</dbReference>
<dbReference type="Gene3D" id="2.60.60.20">
    <property type="entry name" value="PLAT/LH2 domain"/>
    <property type="match status" value="4"/>
</dbReference>
<sequence length="1393" mass="158225">MLFIYGKGQFSVIVDDCQNNIVYEFPCNRWFATDEDDGQISRDLLVGKGATTSAPGIPYRITVSTGDERNAGTDARVFIILHAGKESKEKNSGKIWLDGGSFERNKTDIFDIDVATLLSPLTRIEIGHDNKGVAAGWFVDRIVVLCYATGLEQVFLCNKWLATDQEDGLIQRTLFEQKAVRKQREKKMPWNIWIYTSDMKMAGTDANVYVCVYGEKGKSDEMLLENKTDNFEQGKVDYFKRNVIDIGKPYKIRVWHDKSGMFSGWHLDKVEMEEMLTKERYNYNCGRWLADDEDDHEVVRECPATGPNIDKPLPLVFYMVEIYTGSVKYAGTDANVFINIFGELGDTGQRWLHNPVSTNINKFEKGQKDVFKVEAVTLMGLKKIVIGHDAKNPGSGWFLDKVIVKQDGNSKYDTTFTCERWLDADEDDGQIVREITATGVQLLSTTTYNVYVKTGDESGAGTDANVHIKIFGSKTTRESLNYAQLKIPIKKIRIGHDDSKPFANWLLDEVRIDIPSRGEQYVFACHRWLGKDSEDNLSEIEIEPSFKEDREKRIPYEVTIWTTDKRGAGTDANVFLQLYGVDGKTEKTQLRNRSDNFEKGQKDIFKIEALDVGQISKIRIGHDAKKFASGWHLNKVLIRRRPRAGTKKRRKKKGPTDQERRKEILAEVHDDSGSDSSSSSTPRRRRSTSRKSRKPSLKKIEEEDVVDVYDGEETEDYWFFVDRWFDSSEDDKAIERELLPTDEQGKALHGLEEVEYTVKVYTGKTSGAGTDANVFINLYGEKHDSGERPLKDSADNMNKFETGKLDTFNLKAIDLGKLVKLKVRHDNKGIGAAWYLDKIEVVDNRRKKTYYFLCQKWLAVGKDDGQISRELIPVDKSVLEKSVGKKDGARQDVALEIKAAMTTYYTKVVTGTVSGAGTDANVYMVLYGDQDHTDKMFLKSSMTYKNKFESGHTDEFILEAVNIGKLLKIKIGHDNSGLLGAAWFLDKVIIDAPSLGCSWTFPCNKWLADNKDDCQLERELFPQELETVEYNPCVPYEIKTYTADERGAGTSANVSICLYGKEVITEEKPLCSKRERDGKFKRGKMDLFTVEMEDVGDSIEKLRIWHDNEGMTAGWKLDKIEVRKLHDSNKLDAKFQRKPSVDGSDTYVFQCGRWLARDEDDYSTSRELIPDQKLQEIMTSSGQSKVKEVKLRDKLKKKNYEVSVFTGDESSAGTDANVFLNIVGENGDAGERKLVKSETHMDKFERNHCDVFKIEAVDLGKLYKVKVRHDNSSFFKSAWYLGKIEIKDPTDNAVYVFYCERWLAKNKDDGKIERSLYVKGYTGEMGSSTGSINTMKYGSSLSLDSMKSSKSPRMSRKQMSMASSIVGIPEGEQRSWKKMLKECGGNCAHQCII</sequence>
<feature type="domain" description="PLAT" evidence="3">
    <location>
        <begin position="1198"/>
        <end position="1317"/>
    </location>
</feature>
<feature type="compositionally biased region" description="Basic residues" evidence="2">
    <location>
        <begin position="682"/>
        <end position="697"/>
    </location>
</feature>
<accession>A0A8S3SZH3</accession>
<dbReference type="CDD" id="cd01756">
    <property type="entry name" value="PLAT_repeat"/>
    <property type="match status" value="8"/>
</dbReference>
<feature type="domain" description="PLAT" evidence="3">
    <location>
        <begin position="902"/>
        <end position="1021"/>
    </location>
</feature>
<feature type="compositionally biased region" description="Basic residues" evidence="2">
    <location>
        <begin position="642"/>
        <end position="653"/>
    </location>
</feature>
<dbReference type="PANTHER" id="PTHR45901">
    <property type="entry name" value="PROTEIN CBG12474"/>
    <property type="match status" value="1"/>
</dbReference>
<dbReference type="Proteomes" id="UP000683360">
    <property type="component" value="Unassembled WGS sequence"/>
</dbReference>
<dbReference type="SUPFAM" id="SSF49723">
    <property type="entry name" value="Lipase/lipooxygenase domain (PLAT/LH2 domain)"/>
    <property type="match status" value="9"/>
</dbReference>
<feature type="region of interest" description="Disordered" evidence="2">
    <location>
        <begin position="642"/>
        <end position="697"/>
    </location>
</feature>
<feature type="domain" description="PLAT" evidence="3">
    <location>
        <begin position="316"/>
        <end position="436"/>
    </location>
</feature>
<evidence type="ECO:0000259" key="3">
    <source>
        <dbReference type="PROSITE" id="PS50095"/>
    </source>
</evidence>
<protein>
    <submittedName>
        <fullName evidence="4">Lipoxygenase homology domain-containing protein 1</fullName>
    </submittedName>
</protein>
<evidence type="ECO:0000313" key="4">
    <source>
        <dbReference type="EMBL" id="CAG2224974.1"/>
    </source>
</evidence>
<comment type="caution">
    <text evidence="4">The sequence shown here is derived from an EMBL/GenBank/DDBJ whole genome shotgun (WGS) entry which is preliminary data.</text>
</comment>
<feature type="domain" description="PLAT" evidence="3">
    <location>
        <begin position="57"/>
        <end position="175"/>
    </location>
</feature>
<dbReference type="PROSITE" id="PS50095">
    <property type="entry name" value="PLAT"/>
    <property type="match status" value="9"/>
</dbReference>
<comment type="caution">
    <text evidence="1">Lacks conserved residue(s) required for the propagation of feature annotation.</text>
</comment>
<keyword evidence="5" id="KW-1185">Reference proteome</keyword>
<reference evidence="4" key="1">
    <citation type="submission" date="2021-03" db="EMBL/GenBank/DDBJ databases">
        <authorList>
            <person name="Bekaert M."/>
        </authorList>
    </citation>
    <scope>NUCLEOTIDE SEQUENCE</scope>
</reference>
<feature type="domain" description="PLAT" evidence="3">
    <location>
        <begin position="430"/>
        <end position="543"/>
    </location>
</feature>
<evidence type="ECO:0000313" key="5">
    <source>
        <dbReference type="Proteomes" id="UP000683360"/>
    </source>
</evidence>
<name>A0A8S3SZH3_MYTED</name>
<dbReference type="Pfam" id="PF01477">
    <property type="entry name" value="PLAT"/>
    <property type="match status" value="9"/>
</dbReference>
<proteinExistence type="predicted"/>
<organism evidence="4 5">
    <name type="scientific">Mytilus edulis</name>
    <name type="common">Blue mussel</name>
    <dbReference type="NCBI Taxonomy" id="6550"/>
    <lineage>
        <taxon>Eukaryota</taxon>
        <taxon>Metazoa</taxon>
        <taxon>Spiralia</taxon>
        <taxon>Lophotrochozoa</taxon>
        <taxon>Mollusca</taxon>
        <taxon>Bivalvia</taxon>
        <taxon>Autobranchia</taxon>
        <taxon>Pteriomorphia</taxon>
        <taxon>Mytilida</taxon>
        <taxon>Mytiloidea</taxon>
        <taxon>Mytilidae</taxon>
        <taxon>Mytilinae</taxon>
        <taxon>Mytilus</taxon>
    </lineage>
</organism>
<gene>
    <name evidence="4" type="ORF">MEDL_38138</name>
</gene>
<feature type="domain" description="PLAT" evidence="3">
    <location>
        <begin position="554"/>
        <end position="669"/>
    </location>
</feature>
<dbReference type="SMART" id="SM00308">
    <property type="entry name" value="LH2"/>
    <property type="match status" value="8"/>
</dbReference>
<dbReference type="Gene3D" id="2.40.180.10">
    <property type="entry name" value="Catalase core domain"/>
    <property type="match status" value="6"/>
</dbReference>
<dbReference type="InterPro" id="IPR052970">
    <property type="entry name" value="Inner_ear_hair_cell_LOXHD"/>
</dbReference>
<dbReference type="EMBL" id="CAJPWZ010001829">
    <property type="protein sequence ID" value="CAG2224974.1"/>
    <property type="molecule type" value="Genomic_DNA"/>
</dbReference>
<dbReference type="OrthoDB" id="5322100at2759"/>
<evidence type="ECO:0000256" key="1">
    <source>
        <dbReference type="PROSITE-ProRule" id="PRU00152"/>
    </source>
</evidence>